<dbReference type="Pfam" id="PF10152">
    <property type="entry name" value="CCDC53"/>
    <property type="match status" value="1"/>
</dbReference>
<dbReference type="EMBL" id="OU896712">
    <property type="protein sequence ID" value="CAG9823104.1"/>
    <property type="molecule type" value="Genomic_DNA"/>
</dbReference>
<reference evidence="2" key="1">
    <citation type="submission" date="2022-01" db="EMBL/GenBank/DDBJ databases">
        <authorList>
            <person name="King R."/>
        </authorList>
    </citation>
    <scope>NUCLEOTIDE SEQUENCE</scope>
</reference>
<sequence length="188" mass="21376">MQVDEFPAIDPNEDLTKILPIQQKRTVAFINHFIMDTVSHLNSFAQSCESRFMEFEYKMQKIEASLLILESQLSSIPGLDNIKIEDDPIAIDIPDETIKLDLPEVETRDDSPVGDHRESTQPVIVEQHGVKAKEDPRFKKFFKMLQFGVPAPAVRLKMQNEGADPEILDNPDDVIPGLTEEMLKNESE</sequence>
<evidence type="ECO:0000313" key="2">
    <source>
        <dbReference type="EMBL" id="CAG9823104.1"/>
    </source>
</evidence>
<comment type="similarity">
    <text evidence="1">Belongs to the CCDC53 family.</text>
</comment>
<dbReference type="PANTHER" id="PTHR13015">
    <property type="entry name" value="PROTEIN AD-016-RELATED"/>
    <property type="match status" value="1"/>
</dbReference>
<dbReference type="GO" id="GO:0006887">
    <property type="term" value="P:exocytosis"/>
    <property type="evidence" value="ECO:0007669"/>
    <property type="project" value="TreeGrafter"/>
</dbReference>
<keyword evidence="3" id="KW-1185">Reference proteome</keyword>
<dbReference type="InterPro" id="IPR019309">
    <property type="entry name" value="WASHC3"/>
</dbReference>
<evidence type="ECO:0000256" key="1">
    <source>
        <dbReference type="ARBA" id="ARBA00006290"/>
    </source>
</evidence>
<dbReference type="AlphaFoldDB" id="A0A9N9SKI5"/>
<gene>
    <name evidence="2" type="ORF">PHAECO_LOCUS10573</name>
</gene>
<dbReference type="GO" id="GO:0030041">
    <property type="term" value="P:actin filament polymerization"/>
    <property type="evidence" value="ECO:0007669"/>
    <property type="project" value="TreeGrafter"/>
</dbReference>
<dbReference type="GO" id="GO:0071203">
    <property type="term" value="C:WASH complex"/>
    <property type="evidence" value="ECO:0007669"/>
    <property type="project" value="InterPro"/>
</dbReference>
<evidence type="ECO:0000313" key="3">
    <source>
        <dbReference type="Proteomes" id="UP001153737"/>
    </source>
</evidence>
<dbReference type="Gene3D" id="1.20.5.110">
    <property type="match status" value="1"/>
</dbReference>
<reference evidence="2" key="2">
    <citation type="submission" date="2022-10" db="EMBL/GenBank/DDBJ databases">
        <authorList>
            <consortium name="ENA_rothamsted_submissions"/>
            <consortium name="culmorum"/>
            <person name="King R."/>
        </authorList>
    </citation>
    <scope>NUCLEOTIDE SEQUENCE</scope>
</reference>
<dbReference type="PANTHER" id="PTHR13015:SF0">
    <property type="entry name" value="WASH COMPLEX SUBUNIT 3"/>
    <property type="match status" value="1"/>
</dbReference>
<accession>A0A9N9SKI5</accession>
<dbReference type="Proteomes" id="UP001153737">
    <property type="component" value="Chromosome 6"/>
</dbReference>
<evidence type="ECO:0008006" key="4">
    <source>
        <dbReference type="Google" id="ProtNLM"/>
    </source>
</evidence>
<protein>
    <recommendedName>
        <fullName evidence="4">WASH complex subunit 3</fullName>
    </recommendedName>
</protein>
<organism evidence="2 3">
    <name type="scientific">Phaedon cochleariae</name>
    <name type="common">Mustard beetle</name>
    <dbReference type="NCBI Taxonomy" id="80249"/>
    <lineage>
        <taxon>Eukaryota</taxon>
        <taxon>Metazoa</taxon>
        <taxon>Ecdysozoa</taxon>
        <taxon>Arthropoda</taxon>
        <taxon>Hexapoda</taxon>
        <taxon>Insecta</taxon>
        <taxon>Pterygota</taxon>
        <taxon>Neoptera</taxon>
        <taxon>Endopterygota</taxon>
        <taxon>Coleoptera</taxon>
        <taxon>Polyphaga</taxon>
        <taxon>Cucujiformia</taxon>
        <taxon>Chrysomeloidea</taxon>
        <taxon>Chrysomelidae</taxon>
        <taxon>Chrysomelinae</taxon>
        <taxon>Chrysomelini</taxon>
        <taxon>Phaedon</taxon>
    </lineage>
</organism>
<name>A0A9N9SKI5_PHACE</name>
<dbReference type="OrthoDB" id="268027at2759"/>
<proteinExistence type="inferred from homology"/>